<feature type="domain" description="SAC3/GANP/THP3 conserved" evidence="2">
    <location>
        <begin position="266"/>
        <end position="477"/>
    </location>
</feature>
<dbReference type="Gene3D" id="1.25.40.990">
    <property type="match status" value="1"/>
</dbReference>
<evidence type="ECO:0000256" key="1">
    <source>
        <dbReference type="SAM" id="MobiDB-lite"/>
    </source>
</evidence>
<evidence type="ECO:0000259" key="2">
    <source>
        <dbReference type="Pfam" id="PF03399"/>
    </source>
</evidence>
<dbReference type="GO" id="GO:0005634">
    <property type="term" value="C:nucleus"/>
    <property type="evidence" value="ECO:0007669"/>
    <property type="project" value="TreeGrafter"/>
</dbReference>
<sequence>MTAEPSFTQVAARRTLAKDPLPPQETPKKKKEYPPSLLDYVTRAFSEFNKRKDEPAFSGILDADIRAALSKVIMEVDDSPIIYERDWKAFPLPHQILLEARQQAALFSRQQEMLTNPDPTASLQNPLYATNTDPTASLQNPLYATGAGTRKRKSPDQNGSESHGPAVTPPWKKKNTMAKLTLADRVTGAVGKSKNQDKKRKETTNTSWFDTSSDALERRRQRFGQISSDDISPISSPRIDVSSHDAHAGPIIGTCQTLEKNYFRLTAPPIPSSVRPVPVLEKTLALIIDKWRTEKDYTYVCDQLKSLRQDLTVQRIKTAFTIKVYEVHARIALQMKDLGEYNQCQTQLRALYKMRLGENGGSGGEEDEFLAYRILYLIYTRNRVDMNNMLAELTPADKKGPFVQLALQVRKALASGNYHKFFQLYNDSHDTGMVPYLMDMFVARERLAALAAMGKAYKPDVNSEFLAKELAFHIDSPADSVFDNATLQACLAFICQNSGENLLQEKDGSTRFLTGKAGNILENAKRAAFGMTDIKGQI</sequence>
<evidence type="ECO:0000313" key="3">
    <source>
        <dbReference type="EMBL" id="KJX95658.1"/>
    </source>
</evidence>
<dbReference type="STRING" id="1047168.A0A0F4GE18"/>
<name>A0A0F4GE18_9PEZI</name>
<accession>A0A0F4GE18</accession>
<feature type="compositionally biased region" description="Basic and acidic residues" evidence="1">
    <location>
        <begin position="194"/>
        <end position="203"/>
    </location>
</feature>
<dbReference type="Proteomes" id="UP000033647">
    <property type="component" value="Unassembled WGS sequence"/>
</dbReference>
<dbReference type="AlphaFoldDB" id="A0A0F4GE18"/>
<dbReference type="OrthoDB" id="199574at2759"/>
<reference evidence="3 4" key="1">
    <citation type="submission" date="2015-03" db="EMBL/GenBank/DDBJ databases">
        <title>RNA-seq based gene annotation and comparative genomics of four Zymoseptoria species reveal species-specific pathogenicity related genes and transposable element activity.</title>
        <authorList>
            <person name="Grandaubert J."/>
            <person name="Bhattacharyya A."/>
            <person name="Stukenbrock E.H."/>
        </authorList>
    </citation>
    <scope>NUCLEOTIDE SEQUENCE [LARGE SCALE GENOMIC DNA]</scope>
    <source>
        <strain evidence="3 4">Zb18110</strain>
    </source>
</reference>
<dbReference type="InterPro" id="IPR045107">
    <property type="entry name" value="SAC3/GANP/THP3"/>
</dbReference>
<evidence type="ECO:0000313" key="4">
    <source>
        <dbReference type="Proteomes" id="UP000033647"/>
    </source>
</evidence>
<feature type="region of interest" description="Disordered" evidence="1">
    <location>
        <begin position="188"/>
        <end position="213"/>
    </location>
</feature>
<dbReference type="Pfam" id="PF03399">
    <property type="entry name" value="SAC3_GANP"/>
    <property type="match status" value="1"/>
</dbReference>
<feature type="region of interest" description="Disordered" evidence="1">
    <location>
        <begin position="117"/>
        <end position="173"/>
    </location>
</feature>
<keyword evidence="4" id="KW-1185">Reference proteome</keyword>
<feature type="compositionally biased region" description="Polar residues" evidence="1">
    <location>
        <begin position="117"/>
        <end position="142"/>
    </location>
</feature>
<dbReference type="PANTHER" id="PTHR12436:SF4">
    <property type="entry name" value="LEUKOCYTE RECEPTOR CLUSTER MEMBER 8"/>
    <property type="match status" value="1"/>
</dbReference>
<feature type="region of interest" description="Disordered" evidence="1">
    <location>
        <begin position="1"/>
        <end position="34"/>
    </location>
</feature>
<dbReference type="PANTHER" id="PTHR12436">
    <property type="entry name" value="80 KDA MCM3-ASSOCIATED PROTEIN"/>
    <property type="match status" value="1"/>
</dbReference>
<dbReference type="EMBL" id="LAFY01004059">
    <property type="protein sequence ID" value="KJX95658.1"/>
    <property type="molecule type" value="Genomic_DNA"/>
</dbReference>
<proteinExistence type="predicted"/>
<comment type="caution">
    <text evidence="3">The sequence shown here is derived from an EMBL/GenBank/DDBJ whole genome shotgun (WGS) entry which is preliminary data.</text>
</comment>
<dbReference type="InterPro" id="IPR005062">
    <property type="entry name" value="SAC3/GANP/THP3_conserved"/>
</dbReference>
<feature type="compositionally biased region" description="Polar residues" evidence="1">
    <location>
        <begin position="204"/>
        <end position="213"/>
    </location>
</feature>
<organism evidence="3 4">
    <name type="scientific">Zymoseptoria brevis</name>
    <dbReference type="NCBI Taxonomy" id="1047168"/>
    <lineage>
        <taxon>Eukaryota</taxon>
        <taxon>Fungi</taxon>
        <taxon>Dikarya</taxon>
        <taxon>Ascomycota</taxon>
        <taxon>Pezizomycotina</taxon>
        <taxon>Dothideomycetes</taxon>
        <taxon>Dothideomycetidae</taxon>
        <taxon>Mycosphaerellales</taxon>
        <taxon>Mycosphaerellaceae</taxon>
        <taxon>Zymoseptoria</taxon>
    </lineage>
</organism>
<gene>
    <name evidence="3" type="ORF">TI39_contig4099g00011</name>
</gene>
<protein>
    <submittedName>
        <fullName evidence="3">Sac3 ganp domain protein</fullName>
    </submittedName>
</protein>